<gene>
    <name evidence="2" type="ORF">K505DRAFT_373520</name>
</gene>
<evidence type="ECO:0000313" key="2">
    <source>
        <dbReference type="EMBL" id="KAF2795997.1"/>
    </source>
</evidence>
<dbReference type="AlphaFoldDB" id="A0A6A6XKA1"/>
<proteinExistence type="predicted"/>
<feature type="region of interest" description="Disordered" evidence="1">
    <location>
        <begin position="447"/>
        <end position="481"/>
    </location>
</feature>
<evidence type="ECO:0000313" key="3">
    <source>
        <dbReference type="Proteomes" id="UP000799757"/>
    </source>
</evidence>
<organism evidence="2 3">
    <name type="scientific">Melanomma pulvis-pyrius CBS 109.77</name>
    <dbReference type="NCBI Taxonomy" id="1314802"/>
    <lineage>
        <taxon>Eukaryota</taxon>
        <taxon>Fungi</taxon>
        <taxon>Dikarya</taxon>
        <taxon>Ascomycota</taxon>
        <taxon>Pezizomycotina</taxon>
        <taxon>Dothideomycetes</taxon>
        <taxon>Pleosporomycetidae</taxon>
        <taxon>Pleosporales</taxon>
        <taxon>Melanommataceae</taxon>
        <taxon>Melanomma</taxon>
    </lineage>
</organism>
<feature type="compositionally biased region" description="Pro residues" evidence="1">
    <location>
        <begin position="352"/>
        <end position="362"/>
    </location>
</feature>
<evidence type="ECO:0000256" key="1">
    <source>
        <dbReference type="SAM" id="MobiDB-lite"/>
    </source>
</evidence>
<accession>A0A6A6XKA1</accession>
<feature type="compositionally biased region" description="Polar residues" evidence="1">
    <location>
        <begin position="71"/>
        <end position="89"/>
    </location>
</feature>
<sequence length="481" mass="50761">MAPRVRSQRTQAAAPAPETSVARNTRSRSASVAKVKSAADIASSAVPKMTRARSASVAKSKGPKSPSVPSFQQPTVASTSKARANSSTPGPDAEVKKASKPVTKKASKPVAKKAVKPVTKKASRPSSPTPTVTAAEAGVPVPTVTTAQPVTKKAAAPKTVPSEPERDAYGSARASTESRLMAEHAALLLERNIIDADTAAKLSTPWHKTGVLSLQWEEKYLQDRSPTLQGGGEIMDLEKARRIAARKDAAERKWLADFEAGRIDEDGKRISPPQSNSDVDVSSGSDIEVLLASPPKKVAAPKKAATPKKEAPKKEAIKKVASGRVSKPSQAANKMALPPIPEAEEPQDPSSTVPPPPPPAVKPAPGAKSRPRKGKPANFIVPDPGAENYEQFSYMELLAIGRERGLKTGGDEWKVRERLISDDNAVRDGTERDLATYGRSGARKFQTKAPVVAKAPSGKRKRGVVDEGGGEASAAKKKKGE</sequence>
<dbReference type="Proteomes" id="UP000799757">
    <property type="component" value="Unassembled WGS sequence"/>
</dbReference>
<feature type="compositionally biased region" description="Basic and acidic residues" evidence="1">
    <location>
        <begin position="257"/>
        <end position="269"/>
    </location>
</feature>
<feature type="region of interest" description="Disordered" evidence="1">
    <location>
        <begin position="257"/>
        <end position="385"/>
    </location>
</feature>
<reference evidence="2" key="1">
    <citation type="journal article" date="2020" name="Stud. Mycol.">
        <title>101 Dothideomycetes genomes: a test case for predicting lifestyles and emergence of pathogens.</title>
        <authorList>
            <person name="Haridas S."/>
            <person name="Albert R."/>
            <person name="Binder M."/>
            <person name="Bloem J."/>
            <person name="Labutti K."/>
            <person name="Salamov A."/>
            <person name="Andreopoulos B."/>
            <person name="Baker S."/>
            <person name="Barry K."/>
            <person name="Bills G."/>
            <person name="Bluhm B."/>
            <person name="Cannon C."/>
            <person name="Castanera R."/>
            <person name="Culley D."/>
            <person name="Daum C."/>
            <person name="Ezra D."/>
            <person name="Gonzalez J."/>
            <person name="Henrissat B."/>
            <person name="Kuo A."/>
            <person name="Liang C."/>
            <person name="Lipzen A."/>
            <person name="Lutzoni F."/>
            <person name="Magnuson J."/>
            <person name="Mondo S."/>
            <person name="Nolan M."/>
            <person name="Ohm R."/>
            <person name="Pangilinan J."/>
            <person name="Park H.-J."/>
            <person name="Ramirez L."/>
            <person name="Alfaro M."/>
            <person name="Sun H."/>
            <person name="Tritt A."/>
            <person name="Yoshinaga Y."/>
            <person name="Zwiers L.-H."/>
            <person name="Turgeon B."/>
            <person name="Goodwin S."/>
            <person name="Spatafora J."/>
            <person name="Crous P."/>
            <person name="Grigoriev I."/>
        </authorList>
    </citation>
    <scope>NUCLEOTIDE SEQUENCE</scope>
    <source>
        <strain evidence="2">CBS 109.77</strain>
    </source>
</reference>
<feature type="region of interest" description="Disordered" evidence="1">
    <location>
        <begin position="1"/>
        <end position="176"/>
    </location>
</feature>
<name>A0A6A6XKA1_9PLEO</name>
<feature type="compositionally biased region" description="Low complexity" evidence="1">
    <location>
        <begin position="129"/>
        <end position="161"/>
    </location>
</feature>
<keyword evidence="3" id="KW-1185">Reference proteome</keyword>
<protein>
    <submittedName>
        <fullName evidence="2">Uncharacterized protein</fullName>
    </submittedName>
</protein>
<feature type="compositionally biased region" description="Low complexity" evidence="1">
    <location>
        <begin position="27"/>
        <end position="45"/>
    </location>
</feature>
<dbReference type="OrthoDB" id="3789154at2759"/>
<feature type="compositionally biased region" description="Low complexity" evidence="1">
    <location>
        <begin position="54"/>
        <end position="70"/>
    </location>
</feature>
<feature type="compositionally biased region" description="Basic residues" evidence="1">
    <location>
        <begin position="98"/>
        <end position="123"/>
    </location>
</feature>
<feature type="compositionally biased region" description="Basic and acidic residues" evidence="1">
    <location>
        <begin position="307"/>
        <end position="318"/>
    </location>
</feature>
<dbReference type="EMBL" id="MU001842">
    <property type="protein sequence ID" value="KAF2795997.1"/>
    <property type="molecule type" value="Genomic_DNA"/>
</dbReference>
<feature type="compositionally biased region" description="Low complexity" evidence="1">
    <location>
        <begin position="275"/>
        <end position="304"/>
    </location>
</feature>